<dbReference type="Proteomes" id="UP001427805">
    <property type="component" value="Unassembled WGS sequence"/>
</dbReference>
<sequence>MKKNPVLLLVIGAAMLIVGVFLQLNGGPPKADAAAIAQCENRVRDQGAEMIARCQESAFATAMTATDAQAAAQSISAANNSEVGGNMLSLFLIGLSLPLLIVGVLGLVQRRRGV</sequence>
<keyword evidence="1" id="KW-0472">Membrane</keyword>
<keyword evidence="3" id="KW-1185">Reference proteome</keyword>
<evidence type="ECO:0000313" key="3">
    <source>
        <dbReference type="Proteomes" id="UP001427805"/>
    </source>
</evidence>
<accession>A0ABV0BF71</accession>
<reference evidence="2 3" key="1">
    <citation type="submission" date="2024-05" db="EMBL/GenBank/DDBJ databases">
        <title>Sphingomonas sp. HF-S3 16S ribosomal RNA gene Genome sequencing and assembly.</title>
        <authorList>
            <person name="Lee H."/>
        </authorList>
    </citation>
    <scope>NUCLEOTIDE SEQUENCE [LARGE SCALE GENOMIC DNA]</scope>
    <source>
        <strain evidence="2 3">HF-S3</strain>
    </source>
</reference>
<proteinExistence type="predicted"/>
<evidence type="ECO:0000256" key="1">
    <source>
        <dbReference type="SAM" id="Phobius"/>
    </source>
</evidence>
<keyword evidence="1" id="KW-0812">Transmembrane</keyword>
<keyword evidence="1" id="KW-1133">Transmembrane helix</keyword>
<evidence type="ECO:0000313" key="2">
    <source>
        <dbReference type="EMBL" id="MEN3749451.1"/>
    </source>
</evidence>
<organism evidence="2 3">
    <name type="scientific">Sphingomonas rustica</name>
    <dbReference type="NCBI Taxonomy" id="3103142"/>
    <lineage>
        <taxon>Bacteria</taxon>
        <taxon>Pseudomonadati</taxon>
        <taxon>Pseudomonadota</taxon>
        <taxon>Alphaproteobacteria</taxon>
        <taxon>Sphingomonadales</taxon>
        <taxon>Sphingomonadaceae</taxon>
        <taxon>Sphingomonas</taxon>
    </lineage>
</organism>
<feature type="transmembrane region" description="Helical" evidence="1">
    <location>
        <begin position="88"/>
        <end position="108"/>
    </location>
</feature>
<protein>
    <submittedName>
        <fullName evidence="2">Uncharacterized protein</fullName>
    </submittedName>
</protein>
<comment type="caution">
    <text evidence="2">The sequence shown here is derived from an EMBL/GenBank/DDBJ whole genome shotgun (WGS) entry which is preliminary data.</text>
</comment>
<gene>
    <name evidence="2" type="ORF">TPR58_19910</name>
</gene>
<name>A0ABV0BF71_9SPHN</name>
<dbReference type="EMBL" id="JBDIZK010000014">
    <property type="protein sequence ID" value="MEN3749451.1"/>
    <property type="molecule type" value="Genomic_DNA"/>
</dbReference>